<dbReference type="SUPFAM" id="SSF64602">
    <property type="entry name" value="F1 ATPase inhibitor, IF1, C-terminal domain"/>
    <property type="match status" value="1"/>
</dbReference>
<comment type="similarity">
    <text evidence="2 4">Belongs to the ATPase inhibitor family.</text>
</comment>
<dbReference type="InterPro" id="IPR007648">
    <property type="entry name" value="ATPase_inhibitor_mt"/>
</dbReference>
<comment type="subcellular location">
    <subcellularLocation>
        <location evidence="1">Mitochondrion</location>
    </subcellularLocation>
</comment>
<dbReference type="GO" id="GO:0042030">
    <property type="term" value="F:ATPase inhibitor activity"/>
    <property type="evidence" value="ECO:0007669"/>
    <property type="project" value="InterPro"/>
</dbReference>
<dbReference type="Proteomes" id="UP000439903">
    <property type="component" value="Unassembled WGS sequence"/>
</dbReference>
<comment type="function">
    <text evidence="4">Inhibits the enzyme activity of ATPase.</text>
</comment>
<protein>
    <recommendedName>
        <fullName evidence="4">ATPase inhibitor, mitochondrial</fullName>
    </recommendedName>
</protein>
<dbReference type="GO" id="GO:0005739">
    <property type="term" value="C:mitochondrion"/>
    <property type="evidence" value="ECO:0007669"/>
    <property type="project" value="UniProtKB-SubCell"/>
</dbReference>
<evidence type="ECO:0000313" key="6">
    <source>
        <dbReference type="EMBL" id="KAF0448084.1"/>
    </source>
</evidence>
<dbReference type="EMBL" id="WTPW01001231">
    <property type="protein sequence ID" value="KAF0448084.1"/>
    <property type="molecule type" value="Genomic_DNA"/>
</dbReference>
<evidence type="ECO:0000256" key="4">
    <source>
        <dbReference type="RuleBase" id="RU368087"/>
    </source>
</evidence>
<dbReference type="Gene3D" id="1.20.5.500">
    <property type="entry name" value="Single helix bin"/>
    <property type="match status" value="1"/>
</dbReference>
<comment type="caution">
    <text evidence="6">The sequence shown here is derived from an EMBL/GenBank/DDBJ whole genome shotgun (WGS) entry which is preliminary data.</text>
</comment>
<feature type="coiled-coil region" evidence="5">
    <location>
        <begin position="70"/>
        <end position="108"/>
    </location>
</feature>
<dbReference type="Pfam" id="PF04568">
    <property type="entry name" value="IATP"/>
    <property type="match status" value="1"/>
</dbReference>
<keyword evidence="5" id="KW-0175">Coiled coil</keyword>
<evidence type="ECO:0000256" key="3">
    <source>
        <dbReference type="ARBA" id="ARBA00023128"/>
    </source>
</evidence>
<keyword evidence="3" id="KW-0496">Mitochondrion</keyword>
<accession>A0A8H3XDX0</accession>
<evidence type="ECO:0000313" key="7">
    <source>
        <dbReference type="Proteomes" id="UP000439903"/>
    </source>
</evidence>
<dbReference type="AlphaFoldDB" id="A0A8H3XDX0"/>
<proteinExistence type="inferred from homology"/>
<dbReference type="OrthoDB" id="5532350at2759"/>
<gene>
    <name evidence="6" type="ORF">F8M41_002723</name>
</gene>
<reference evidence="6 7" key="1">
    <citation type="journal article" date="2019" name="Environ. Microbiol.">
        <title>At the nexus of three kingdoms: the genome of the mycorrhizal fungus Gigaspora margarita provides insights into plant, endobacterial and fungal interactions.</title>
        <authorList>
            <person name="Venice F."/>
            <person name="Ghignone S."/>
            <person name="Salvioli di Fossalunga A."/>
            <person name="Amselem J."/>
            <person name="Novero M."/>
            <person name="Xianan X."/>
            <person name="Sedzielewska Toro K."/>
            <person name="Morin E."/>
            <person name="Lipzen A."/>
            <person name="Grigoriev I.V."/>
            <person name="Henrissat B."/>
            <person name="Martin F.M."/>
            <person name="Bonfante P."/>
        </authorList>
    </citation>
    <scope>NUCLEOTIDE SEQUENCE [LARGE SCALE GENOMIC DNA]</scope>
    <source>
        <strain evidence="6 7">BEG34</strain>
    </source>
</reference>
<name>A0A8H3XDX0_GIGMA</name>
<evidence type="ECO:0000256" key="2">
    <source>
        <dbReference type="ARBA" id="ARBA00010901"/>
    </source>
</evidence>
<keyword evidence="7" id="KW-1185">Reference proteome</keyword>
<sequence>MFRSLAFHSRFPLRASIIYGGISYRPIPLNVMSLKPRYFVPNPYGSDGHIRDSEGAFSKKEKAIEDQWIRAHDSEKLKKLRDELAKQKKKLEELEDDIEDLEEDLNKKQK</sequence>
<organism evidence="6 7">
    <name type="scientific">Gigaspora margarita</name>
    <dbReference type="NCBI Taxonomy" id="4874"/>
    <lineage>
        <taxon>Eukaryota</taxon>
        <taxon>Fungi</taxon>
        <taxon>Fungi incertae sedis</taxon>
        <taxon>Mucoromycota</taxon>
        <taxon>Glomeromycotina</taxon>
        <taxon>Glomeromycetes</taxon>
        <taxon>Diversisporales</taxon>
        <taxon>Gigasporaceae</taxon>
        <taxon>Gigaspora</taxon>
    </lineage>
</organism>
<evidence type="ECO:0000256" key="1">
    <source>
        <dbReference type="ARBA" id="ARBA00004173"/>
    </source>
</evidence>
<evidence type="ECO:0000256" key="5">
    <source>
        <dbReference type="SAM" id="Coils"/>
    </source>
</evidence>